<evidence type="ECO:0000313" key="1">
    <source>
        <dbReference type="EMBL" id="TQE30931.1"/>
    </source>
</evidence>
<dbReference type="EMBL" id="SPAZ01000188">
    <property type="protein sequence ID" value="TQE30931.1"/>
    <property type="molecule type" value="Genomic_DNA"/>
</dbReference>
<organism evidence="1 2">
    <name type="scientific">Streptomyces ipomoeae</name>
    <dbReference type="NCBI Taxonomy" id="103232"/>
    <lineage>
        <taxon>Bacteria</taxon>
        <taxon>Bacillati</taxon>
        <taxon>Actinomycetota</taxon>
        <taxon>Actinomycetes</taxon>
        <taxon>Kitasatosporales</taxon>
        <taxon>Streptomycetaceae</taxon>
        <taxon>Streptomyces</taxon>
    </lineage>
</organism>
<gene>
    <name evidence="1" type="ORF">Sipo8835_22915</name>
</gene>
<reference evidence="1 2" key="1">
    <citation type="submission" date="2019-03" db="EMBL/GenBank/DDBJ databases">
        <title>Comparative genomic analyses of the sweetpotato soil rot pathogen, Streptomyces ipomoeae.</title>
        <authorList>
            <person name="Ruschel Soares N."/>
            <person name="Badger J.H."/>
            <person name="Huguet-Tapia J.C."/>
            <person name="Clark C.A."/>
            <person name="Pettis G.S."/>
        </authorList>
    </citation>
    <scope>NUCLEOTIDE SEQUENCE [LARGE SCALE GENOMIC DNA]</scope>
    <source>
        <strain evidence="1 2">88-35</strain>
    </source>
</reference>
<accession>A0AAE8W1T5</accession>
<dbReference type="AlphaFoldDB" id="A0AAE8W1T5"/>
<dbReference type="RefSeq" id="WP_141583473.1">
    <property type="nucleotide sequence ID" value="NZ_SPAZ01000188.1"/>
</dbReference>
<proteinExistence type="predicted"/>
<comment type="caution">
    <text evidence="1">The sequence shown here is derived from an EMBL/GenBank/DDBJ whole genome shotgun (WGS) entry which is preliminary data.</text>
</comment>
<name>A0AAE8W1T5_9ACTN</name>
<protein>
    <submittedName>
        <fullName evidence="1">DUF488 family protein</fullName>
    </submittedName>
</protein>
<sequence length="136" mass="15375">MLTLFTNRYQAFLPPQGVPVRITRSAPRFKLSYKLTHSVRELAPRAEYFSQPRPAFTTAYRADLDALGAPRVAALLEAVAAAAGDHRLVLLCFEDLADPTLWCHRRIFAAWWKDITGDEVRELGPMAEQYEQGTLL</sequence>
<evidence type="ECO:0000313" key="2">
    <source>
        <dbReference type="Proteomes" id="UP000318720"/>
    </source>
</evidence>
<dbReference type="Proteomes" id="UP000318720">
    <property type="component" value="Unassembled WGS sequence"/>
</dbReference>